<dbReference type="KEGG" id="psoj:PHYSODRAFT_301482"/>
<reference evidence="2 3" key="1">
    <citation type="journal article" date="2006" name="Science">
        <title>Phytophthora genome sequences uncover evolutionary origins and mechanisms of pathogenesis.</title>
        <authorList>
            <person name="Tyler B.M."/>
            <person name="Tripathy S."/>
            <person name="Zhang X."/>
            <person name="Dehal P."/>
            <person name="Jiang R.H."/>
            <person name="Aerts A."/>
            <person name="Arredondo F.D."/>
            <person name="Baxter L."/>
            <person name="Bensasson D."/>
            <person name="Beynon J.L."/>
            <person name="Chapman J."/>
            <person name="Damasceno C.M."/>
            <person name="Dorrance A.E."/>
            <person name="Dou D."/>
            <person name="Dickerman A.W."/>
            <person name="Dubchak I.L."/>
            <person name="Garbelotto M."/>
            <person name="Gijzen M."/>
            <person name="Gordon S.G."/>
            <person name="Govers F."/>
            <person name="Grunwald N.J."/>
            <person name="Huang W."/>
            <person name="Ivors K.L."/>
            <person name="Jones R.W."/>
            <person name="Kamoun S."/>
            <person name="Krampis K."/>
            <person name="Lamour K.H."/>
            <person name="Lee M.K."/>
            <person name="McDonald W.H."/>
            <person name="Medina M."/>
            <person name="Meijer H.J."/>
            <person name="Nordberg E.K."/>
            <person name="Maclean D.J."/>
            <person name="Ospina-Giraldo M.D."/>
            <person name="Morris P.F."/>
            <person name="Phuntumart V."/>
            <person name="Putnam N.H."/>
            <person name="Rash S."/>
            <person name="Rose J.K."/>
            <person name="Sakihama Y."/>
            <person name="Salamov A.A."/>
            <person name="Savidor A."/>
            <person name="Scheuring C.F."/>
            <person name="Smith B.M."/>
            <person name="Sobral B.W."/>
            <person name="Terry A."/>
            <person name="Torto-Alalibo T.A."/>
            <person name="Win J."/>
            <person name="Xu Z."/>
            <person name="Zhang H."/>
            <person name="Grigoriev I.V."/>
            <person name="Rokhsar D.S."/>
            <person name="Boore J.L."/>
        </authorList>
    </citation>
    <scope>NUCLEOTIDE SEQUENCE [LARGE SCALE GENOMIC DNA]</scope>
    <source>
        <strain evidence="2 3">P6497</strain>
    </source>
</reference>
<dbReference type="Proteomes" id="UP000002640">
    <property type="component" value="Unassembled WGS sequence"/>
</dbReference>
<protein>
    <recommendedName>
        <fullName evidence="4">RNase H type-1 domain-containing protein</fullName>
    </recommendedName>
</protein>
<dbReference type="AlphaFoldDB" id="G4ZQ42"/>
<evidence type="ECO:0000313" key="3">
    <source>
        <dbReference type="Proteomes" id="UP000002640"/>
    </source>
</evidence>
<proteinExistence type="predicted"/>
<dbReference type="EMBL" id="JH159155">
    <property type="protein sequence ID" value="EGZ14431.1"/>
    <property type="molecule type" value="Genomic_DNA"/>
</dbReference>
<feature type="compositionally biased region" description="Polar residues" evidence="1">
    <location>
        <begin position="637"/>
        <end position="659"/>
    </location>
</feature>
<dbReference type="RefSeq" id="XP_009528180.1">
    <property type="nucleotide sequence ID" value="XM_009529885.1"/>
</dbReference>
<gene>
    <name evidence="2" type="ORF">PHYSODRAFT_301482</name>
</gene>
<accession>G4ZQ42</accession>
<keyword evidence="3" id="KW-1185">Reference proteome</keyword>
<dbReference type="GeneID" id="20642020"/>
<organism evidence="2 3">
    <name type="scientific">Phytophthora sojae (strain P6497)</name>
    <name type="common">Soybean stem and root rot agent</name>
    <name type="synonym">Phytophthora megasperma f. sp. glycines</name>
    <dbReference type="NCBI Taxonomy" id="1094619"/>
    <lineage>
        <taxon>Eukaryota</taxon>
        <taxon>Sar</taxon>
        <taxon>Stramenopiles</taxon>
        <taxon>Oomycota</taxon>
        <taxon>Peronosporomycetes</taxon>
        <taxon>Peronosporales</taxon>
        <taxon>Peronosporaceae</taxon>
        <taxon>Phytophthora</taxon>
    </lineage>
</organism>
<evidence type="ECO:0000256" key="1">
    <source>
        <dbReference type="SAM" id="MobiDB-lite"/>
    </source>
</evidence>
<feature type="region of interest" description="Disordered" evidence="1">
    <location>
        <begin position="607"/>
        <end position="686"/>
    </location>
</feature>
<sequence>MEFRCSNSRLCPWVAAIRAMGTGRSRFYLHHVSRDYNVAADALCNWAMDTQSPSGAMSYSGACWPCPARFGQGICPPPPVLTTYSTGSSVSQSDGHDHAAATRLLVLSELEVVAHLIRDRFAPEIDGSHVYPSVTLPPASPVVNTSARHQPSPFDSTVLVRVLSTVSNAVLRRWAHRVGVRVFMDTAFLAASSGRLTIPEVDLHILDGLAADPRLGIAGTLELFRGHTSQDFRPNRALRPWLYRQHLSSHPQLELLCNIAENGLVPHWADPVLRTGALPSPPNYPGANQGASIVTHKCIVATLATLASWERFALGRGRPHHPRSISPKLSANDHTDASISPDATWDPFVYIARRICYFRRRYPGYAVYAMVADIADASHLVPVRARHASAFWGNLLRTNHGIVSDMAVFGWTASPGFFAVFGKAVRHYQRSCASVWVDDILLIEVDIGDRLKQAETRLRDGIMLVFGSYELAPPDQVLLEKLIQNHRCSVMITSTKLRERVEFQHLDNPEGHARVARCWERVMTSWGPKLAINGAWRQVWIHTDSGDVASIIRRMNRSDIEAQDELRRCALGQAQFRLDVCTHLLPRSMVQRRSCVHISTNSIDLEQISSGPEELNKRRSSSNERASPRGHWGGTPGISSSGSLSAPTSDSRSGSTSCPGHNKHGWWDGLPDNVLPKDTTGVRSPTSIRPLTEKWQRWSSRTRQFRMPGSTTMIRNLTLSLRDTSAPTVKWSGSNTDAAQNLRADRHRRF</sequence>
<evidence type="ECO:0008006" key="4">
    <source>
        <dbReference type="Google" id="ProtNLM"/>
    </source>
</evidence>
<dbReference type="InParanoid" id="G4ZQ42"/>
<evidence type="ECO:0000313" key="2">
    <source>
        <dbReference type="EMBL" id="EGZ14431.1"/>
    </source>
</evidence>
<name>G4ZQ42_PHYSP</name>